<evidence type="ECO:0000313" key="1">
    <source>
        <dbReference type="EMBL" id="GHI14455.1"/>
    </source>
</evidence>
<dbReference type="RefSeq" id="WP_159041204.1">
    <property type="nucleotide sequence ID" value="NZ_BMRU01000081.1"/>
</dbReference>
<name>A0ABQ3NNU6_STRVG</name>
<keyword evidence="2" id="KW-1185">Reference proteome</keyword>
<dbReference type="GeneID" id="86952145"/>
<accession>A0ABQ3NNU6</accession>
<organism evidence="1 2">
    <name type="scientific">Streptomyces virginiae</name>
    <name type="common">Streptomyces cinnamonensis</name>
    <dbReference type="NCBI Taxonomy" id="1961"/>
    <lineage>
        <taxon>Bacteria</taxon>
        <taxon>Bacillati</taxon>
        <taxon>Actinomycetota</taxon>
        <taxon>Actinomycetes</taxon>
        <taxon>Kitasatosporales</taxon>
        <taxon>Streptomycetaceae</taxon>
        <taxon>Streptomyces</taxon>
    </lineage>
</organism>
<comment type="caution">
    <text evidence="1">The sequence shown here is derived from an EMBL/GenBank/DDBJ whole genome shotgun (WGS) entry which is preliminary data.</text>
</comment>
<proteinExistence type="predicted"/>
<sequence>MPKFEMTQLVHDVIGKPANDESRPSSAPKVLFRRGEHERVALLTLVRDFLP</sequence>
<protein>
    <submittedName>
        <fullName evidence="1">Uncharacterized protein</fullName>
    </submittedName>
</protein>
<dbReference type="EMBL" id="BNDV01000008">
    <property type="protein sequence ID" value="GHI14455.1"/>
    <property type="molecule type" value="Genomic_DNA"/>
</dbReference>
<dbReference type="Proteomes" id="UP000660554">
    <property type="component" value="Unassembled WGS sequence"/>
</dbReference>
<evidence type="ECO:0000313" key="2">
    <source>
        <dbReference type="Proteomes" id="UP000660554"/>
    </source>
</evidence>
<reference evidence="2" key="1">
    <citation type="submission" date="2020-09" db="EMBL/GenBank/DDBJ databases">
        <title>Whole genome shotgun sequence of Streptomyces cinnamonensis NBRC 15873.</title>
        <authorList>
            <person name="Komaki H."/>
            <person name="Tamura T."/>
        </authorList>
    </citation>
    <scope>NUCLEOTIDE SEQUENCE [LARGE SCALE GENOMIC DNA]</scope>
    <source>
        <strain evidence="2">NBRC 15873</strain>
    </source>
</reference>
<gene>
    <name evidence="1" type="ORF">Scinn_39180</name>
</gene>